<dbReference type="GO" id="GO:0043161">
    <property type="term" value="P:proteasome-mediated ubiquitin-dependent protein catabolic process"/>
    <property type="evidence" value="ECO:0007669"/>
    <property type="project" value="TreeGrafter"/>
</dbReference>
<dbReference type="EMBL" id="VWPR01000286">
    <property type="protein sequence ID" value="NXE22008.1"/>
    <property type="molecule type" value="Genomic_DNA"/>
</dbReference>
<evidence type="ECO:0000256" key="6">
    <source>
        <dbReference type="ARBA" id="ARBA00023242"/>
    </source>
</evidence>
<dbReference type="InterPro" id="IPR038739">
    <property type="entry name" value="ARMC8/Vid28"/>
</dbReference>
<dbReference type="InterPro" id="IPR000225">
    <property type="entry name" value="Armadillo"/>
</dbReference>
<sequence>SISRLLYLLQQETSSTELRTECAVVLGSLAMGTENNVKSLLDCHIIPALLQGRLLSPDLKFIEACLRCLRTIFISPVTPEDLLYTDATVISHLMALLSRSRYTQEYICQIFSHCCKGPDHQTILFNHGAVQNIAHLLISTSYKVRMQALKCFSVLAFENPQVSMTLVNVSVDGELLPQIFVKMLQRDKPIEMQLTAAKCLTSMCRAGAIRTDDSCIVLKTLPCLVRMCSKERLLEERVEGAETLAYLIETDVELQRIASITDHLIVMLADYFKYPSSVSAITDIKRLDHDLKHAHELRQAAFKLYASLGANDEDIRKKIIETENMMDRIVNGLSESSIKVRLAAVRCLHSLSRSVQQLRTSFQDHAVWKPLMKANSSLLPLSLQVLQNAPNEILIVASSTLCNLLLEFSPSKEPILESGAIELLCSLTQSENLALRVNGIWALMNMAFQAEQKIKSDILRGLSTEQLFQLLSDSDVNVLMKTLGLLRNLLSTRPHIDHIMSTHGKQIMQAVTLILEGEHNIEVKEQTLCILANIADGTTAKELIMTNDDILQKIKYYMSHSNAKLQLAAMFCISNLIWNEEEGSQERQDKLRGMGIVDILHKLSQSSDPNLCDK</sequence>
<dbReference type="FunFam" id="1.25.10.10:FF:000070">
    <property type="entry name" value="armadillo repeat-containing protein 8 isoform X1"/>
    <property type="match status" value="1"/>
</dbReference>
<dbReference type="PANTHER" id="PTHR15651:SF7">
    <property type="entry name" value="ARMADILLO REPEAT-CONTAINING PROTEIN 8"/>
    <property type="match status" value="1"/>
</dbReference>
<accession>A0A7K8KY70</accession>
<keyword evidence="8" id="KW-1185">Reference proteome</keyword>
<keyword evidence="6" id="KW-0539">Nucleus</keyword>
<dbReference type="InterPro" id="IPR011989">
    <property type="entry name" value="ARM-like"/>
</dbReference>
<dbReference type="Proteomes" id="UP000560386">
    <property type="component" value="Unassembled WGS sequence"/>
</dbReference>
<evidence type="ECO:0000313" key="7">
    <source>
        <dbReference type="EMBL" id="NXE22008.1"/>
    </source>
</evidence>
<gene>
    <name evidence="7" type="primary">Armc8</name>
    <name evidence="7" type="ORF">ARDKOR_R10282</name>
</gene>
<comment type="caution">
    <text evidence="7">The sequence shown here is derived from an EMBL/GenBank/DDBJ whole genome shotgun (WGS) entry which is preliminary data.</text>
</comment>
<organism evidence="7 8">
    <name type="scientific">Ardeotis kori</name>
    <dbReference type="NCBI Taxonomy" id="89386"/>
    <lineage>
        <taxon>Eukaryota</taxon>
        <taxon>Metazoa</taxon>
        <taxon>Chordata</taxon>
        <taxon>Craniata</taxon>
        <taxon>Vertebrata</taxon>
        <taxon>Euteleostomi</taxon>
        <taxon>Archelosauria</taxon>
        <taxon>Archosauria</taxon>
        <taxon>Dinosauria</taxon>
        <taxon>Saurischia</taxon>
        <taxon>Theropoda</taxon>
        <taxon>Coelurosauria</taxon>
        <taxon>Aves</taxon>
        <taxon>Neognathae</taxon>
        <taxon>Neoaves</taxon>
        <taxon>Otidimorphae</taxon>
        <taxon>Otidiformes</taxon>
        <taxon>Otididae</taxon>
        <taxon>Ardeotis</taxon>
    </lineage>
</organism>
<evidence type="ECO:0000256" key="5">
    <source>
        <dbReference type="ARBA" id="ARBA00022737"/>
    </source>
</evidence>
<dbReference type="Gene3D" id="1.25.10.10">
    <property type="entry name" value="Leucine-rich Repeat Variant"/>
    <property type="match status" value="2"/>
</dbReference>
<proteinExistence type="predicted"/>
<evidence type="ECO:0000256" key="4">
    <source>
        <dbReference type="ARBA" id="ARBA00022490"/>
    </source>
</evidence>
<evidence type="ECO:0000256" key="3">
    <source>
        <dbReference type="ARBA" id="ARBA00013746"/>
    </source>
</evidence>
<feature type="non-terminal residue" evidence="7">
    <location>
        <position position="1"/>
    </location>
</feature>
<dbReference type="GO" id="GO:0005634">
    <property type="term" value="C:nucleus"/>
    <property type="evidence" value="ECO:0007669"/>
    <property type="project" value="UniProtKB-SubCell"/>
</dbReference>
<dbReference type="AlphaFoldDB" id="A0A7K8KY70"/>
<dbReference type="PANTHER" id="PTHR15651">
    <property type="entry name" value="ARMADILLO REPEAT-CONTAINING PROTEIN 8"/>
    <property type="match status" value="1"/>
</dbReference>
<reference evidence="7 8" key="1">
    <citation type="submission" date="2019-09" db="EMBL/GenBank/DDBJ databases">
        <title>Bird 10,000 Genomes (B10K) Project - Family phase.</title>
        <authorList>
            <person name="Zhang G."/>
        </authorList>
    </citation>
    <scope>NUCLEOTIDE SEQUENCE [LARGE SCALE GENOMIC DNA]</scope>
    <source>
        <strain evidence="7">B10K-CU-031-01</strain>
        <tissue evidence="7">Muscle</tissue>
    </source>
</reference>
<name>A0A7K8KY70_9AVES</name>
<protein>
    <recommendedName>
        <fullName evidence="3">Armadillo repeat-containing protein 8</fullName>
    </recommendedName>
</protein>
<dbReference type="FunFam" id="1.25.10.10:FF:000061">
    <property type="entry name" value="armadillo repeat-containing protein 8 isoform X1"/>
    <property type="match status" value="1"/>
</dbReference>
<evidence type="ECO:0000313" key="8">
    <source>
        <dbReference type="Proteomes" id="UP000560386"/>
    </source>
</evidence>
<feature type="non-terminal residue" evidence="7">
    <location>
        <position position="614"/>
    </location>
</feature>
<keyword evidence="4" id="KW-0963">Cytoplasm</keyword>
<dbReference type="GO" id="GO:0005737">
    <property type="term" value="C:cytoplasm"/>
    <property type="evidence" value="ECO:0007669"/>
    <property type="project" value="UniProtKB-SubCell"/>
</dbReference>
<dbReference type="InterPro" id="IPR016024">
    <property type="entry name" value="ARM-type_fold"/>
</dbReference>
<keyword evidence="5" id="KW-0677">Repeat</keyword>
<dbReference type="SMART" id="SM00185">
    <property type="entry name" value="ARM"/>
    <property type="match status" value="6"/>
</dbReference>
<evidence type="ECO:0000256" key="2">
    <source>
        <dbReference type="ARBA" id="ARBA00004496"/>
    </source>
</evidence>
<comment type="subcellular location">
    <subcellularLocation>
        <location evidence="2">Cytoplasm</location>
    </subcellularLocation>
    <subcellularLocation>
        <location evidence="1">Nucleus</location>
    </subcellularLocation>
</comment>
<dbReference type="GO" id="GO:0034657">
    <property type="term" value="C:GID complex"/>
    <property type="evidence" value="ECO:0007669"/>
    <property type="project" value="TreeGrafter"/>
</dbReference>
<evidence type="ECO:0000256" key="1">
    <source>
        <dbReference type="ARBA" id="ARBA00004123"/>
    </source>
</evidence>
<dbReference type="SUPFAM" id="SSF48371">
    <property type="entry name" value="ARM repeat"/>
    <property type="match status" value="1"/>
</dbReference>